<comment type="caution">
    <text evidence="2">The sequence shown here is derived from an EMBL/GenBank/DDBJ whole genome shotgun (WGS) entry which is preliminary data.</text>
</comment>
<keyword evidence="3" id="KW-1185">Reference proteome</keyword>
<dbReference type="EMBL" id="JAIWYP010000002">
    <property type="protein sequence ID" value="KAH3873483.1"/>
    <property type="molecule type" value="Genomic_DNA"/>
</dbReference>
<protein>
    <submittedName>
        <fullName evidence="2">Uncharacterized protein</fullName>
    </submittedName>
</protein>
<evidence type="ECO:0000313" key="2">
    <source>
        <dbReference type="EMBL" id="KAH3873483.1"/>
    </source>
</evidence>
<sequence length="60" mass="6490">MRTCSQKNERGANGLSDSESHVNNFGDRCVESRCVQAIHGDESPEGGQPVRYEPAGVVDL</sequence>
<reference evidence="2" key="2">
    <citation type="submission" date="2020-11" db="EMBL/GenBank/DDBJ databases">
        <authorList>
            <person name="McCartney M.A."/>
            <person name="Auch B."/>
            <person name="Kono T."/>
            <person name="Mallez S."/>
            <person name="Becker A."/>
            <person name="Gohl D.M."/>
            <person name="Silverstein K.A.T."/>
            <person name="Koren S."/>
            <person name="Bechman K.B."/>
            <person name="Herman A."/>
            <person name="Abrahante J.E."/>
            <person name="Garbe J."/>
        </authorList>
    </citation>
    <scope>NUCLEOTIDE SEQUENCE</scope>
    <source>
        <strain evidence="2">Duluth1</strain>
        <tissue evidence="2">Whole animal</tissue>
    </source>
</reference>
<proteinExistence type="predicted"/>
<feature type="region of interest" description="Disordered" evidence="1">
    <location>
        <begin position="39"/>
        <end position="60"/>
    </location>
</feature>
<organism evidence="2 3">
    <name type="scientific">Dreissena polymorpha</name>
    <name type="common">Zebra mussel</name>
    <name type="synonym">Mytilus polymorpha</name>
    <dbReference type="NCBI Taxonomy" id="45954"/>
    <lineage>
        <taxon>Eukaryota</taxon>
        <taxon>Metazoa</taxon>
        <taxon>Spiralia</taxon>
        <taxon>Lophotrochozoa</taxon>
        <taxon>Mollusca</taxon>
        <taxon>Bivalvia</taxon>
        <taxon>Autobranchia</taxon>
        <taxon>Heteroconchia</taxon>
        <taxon>Euheterodonta</taxon>
        <taxon>Imparidentia</taxon>
        <taxon>Neoheterodontei</taxon>
        <taxon>Myida</taxon>
        <taxon>Dreissenoidea</taxon>
        <taxon>Dreissenidae</taxon>
        <taxon>Dreissena</taxon>
    </lineage>
</organism>
<evidence type="ECO:0000313" key="3">
    <source>
        <dbReference type="Proteomes" id="UP000828390"/>
    </source>
</evidence>
<name>A0A9D4MBC5_DREPO</name>
<feature type="region of interest" description="Disordered" evidence="1">
    <location>
        <begin position="1"/>
        <end position="22"/>
    </location>
</feature>
<reference evidence="2" key="1">
    <citation type="journal article" date="2019" name="bioRxiv">
        <title>The Genome of the Zebra Mussel, Dreissena polymorpha: A Resource for Invasive Species Research.</title>
        <authorList>
            <person name="McCartney M.A."/>
            <person name="Auch B."/>
            <person name="Kono T."/>
            <person name="Mallez S."/>
            <person name="Zhang Y."/>
            <person name="Obille A."/>
            <person name="Becker A."/>
            <person name="Abrahante J.E."/>
            <person name="Garbe J."/>
            <person name="Badalamenti J.P."/>
            <person name="Herman A."/>
            <person name="Mangelson H."/>
            <person name="Liachko I."/>
            <person name="Sullivan S."/>
            <person name="Sone E.D."/>
            <person name="Koren S."/>
            <person name="Silverstein K.A.T."/>
            <person name="Beckman K.B."/>
            <person name="Gohl D.M."/>
        </authorList>
    </citation>
    <scope>NUCLEOTIDE SEQUENCE</scope>
    <source>
        <strain evidence="2">Duluth1</strain>
        <tissue evidence="2">Whole animal</tissue>
    </source>
</reference>
<evidence type="ECO:0000256" key="1">
    <source>
        <dbReference type="SAM" id="MobiDB-lite"/>
    </source>
</evidence>
<gene>
    <name evidence="2" type="ORF">DPMN_036718</name>
</gene>
<dbReference type="AlphaFoldDB" id="A0A9D4MBC5"/>
<dbReference type="Proteomes" id="UP000828390">
    <property type="component" value="Unassembled WGS sequence"/>
</dbReference>
<accession>A0A9D4MBC5</accession>